<proteinExistence type="predicted"/>
<sequence length="297" mass="35267">LKKRVCDFDRLMYNNNNILKIHRSNSELDLKTSFSEQTVIADENQTSNKNQSLTYISWSEAQHFCYTNEYNNNTTDKQVIDQYGNEFEHAINDAVEFFEKILSNCSLSETSVISDHEQQSQRANKQSTLANNDLDLTMDNNSDFNRKLEQKKYEYEHLQRTFRKRPLQKLQQQKEVVPDNDEINYARPMRTNTTATRNLAKKRVECRKWCDEQYGSYSESYSTYDTRATENLRHSNTDNIERYDNDYDEGVSDTNRKNRNNRDDGYTFLCRRADIQKPNGTVFICVRKKRSFIFNQK</sequence>
<feature type="region of interest" description="Disordered" evidence="1">
    <location>
        <begin position="116"/>
        <end position="135"/>
    </location>
</feature>
<dbReference type="Proteomes" id="UP000663829">
    <property type="component" value="Unassembled WGS sequence"/>
</dbReference>
<dbReference type="AlphaFoldDB" id="A0A813Q630"/>
<evidence type="ECO:0000313" key="2">
    <source>
        <dbReference type="EMBL" id="CAF0762448.1"/>
    </source>
</evidence>
<evidence type="ECO:0000313" key="3">
    <source>
        <dbReference type="EMBL" id="CAF3543501.1"/>
    </source>
</evidence>
<organism evidence="2 4">
    <name type="scientific">Didymodactylos carnosus</name>
    <dbReference type="NCBI Taxonomy" id="1234261"/>
    <lineage>
        <taxon>Eukaryota</taxon>
        <taxon>Metazoa</taxon>
        <taxon>Spiralia</taxon>
        <taxon>Gnathifera</taxon>
        <taxon>Rotifera</taxon>
        <taxon>Eurotatoria</taxon>
        <taxon>Bdelloidea</taxon>
        <taxon>Philodinida</taxon>
        <taxon>Philodinidae</taxon>
        <taxon>Didymodactylos</taxon>
    </lineage>
</organism>
<keyword evidence="4" id="KW-1185">Reference proteome</keyword>
<accession>A0A813Q630</accession>
<protein>
    <submittedName>
        <fullName evidence="2">Uncharacterized protein</fullName>
    </submittedName>
</protein>
<reference evidence="2" key="1">
    <citation type="submission" date="2021-02" db="EMBL/GenBank/DDBJ databases">
        <authorList>
            <person name="Nowell W R."/>
        </authorList>
    </citation>
    <scope>NUCLEOTIDE SEQUENCE</scope>
</reference>
<comment type="caution">
    <text evidence="2">The sequence shown here is derived from an EMBL/GenBank/DDBJ whole genome shotgun (WGS) entry which is preliminary data.</text>
</comment>
<name>A0A813Q630_9BILA</name>
<dbReference type="EMBL" id="CAJNOQ010000134">
    <property type="protein sequence ID" value="CAF0762448.1"/>
    <property type="molecule type" value="Genomic_DNA"/>
</dbReference>
<dbReference type="Proteomes" id="UP000681722">
    <property type="component" value="Unassembled WGS sequence"/>
</dbReference>
<gene>
    <name evidence="2" type="ORF">GPM918_LOCUS1465</name>
    <name evidence="3" type="ORF">SRO942_LOCUS1465</name>
</gene>
<feature type="region of interest" description="Disordered" evidence="1">
    <location>
        <begin position="239"/>
        <end position="263"/>
    </location>
</feature>
<dbReference type="EMBL" id="CAJOBC010000134">
    <property type="protein sequence ID" value="CAF3543501.1"/>
    <property type="molecule type" value="Genomic_DNA"/>
</dbReference>
<evidence type="ECO:0000313" key="4">
    <source>
        <dbReference type="Proteomes" id="UP000663829"/>
    </source>
</evidence>
<feature type="compositionally biased region" description="Basic and acidic residues" evidence="1">
    <location>
        <begin position="254"/>
        <end position="263"/>
    </location>
</feature>
<feature type="compositionally biased region" description="Polar residues" evidence="1">
    <location>
        <begin position="120"/>
        <end position="131"/>
    </location>
</feature>
<evidence type="ECO:0000256" key="1">
    <source>
        <dbReference type="SAM" id="MobiDB-lite"/>
    </source>
</evidence>
<feature type="non-terminal residue" evidence="2">
    <location>
        <position position="1"/>
    </location>
</feature>